<keyword evidence="2 4" id="KW-0862">Zinc</keyword>
<keyword evidence="1 4" id="KW-0479">Metal-binding</keyword>
<dbReference type="SUPFAM" id="SSF50129">
    <property type="entry name" value="GroES-like"/>
    <property type="match status" value="1"/>
</dbReference>
<dbReference type="Pfam" id="PF08240">
    <property type="entry name" value="ADH_N"/>
    <property type="match status" value="1"/>
</dbReference>
<dbReference type="PANTHER" id="PTHR43401">
    <property type="entry name" value="L-THREONINE 3-DEHYDROGENASE"/>
    <property type="match status" value="1"/>
</dbReference>
<dbReference type="InterPro" id="IPR011032">
    <property type="entry name" value="GroES-like_sf"/>
</dbReference>
<comment type="similarity">
    <text evidence="4">Belongs to the zinc-containing alcohol dehydrogenase family.</text>
</comment>
<dbReference type="InterPro" id="IPR002328">
    <property type="entry name" value="ADH_Zn_CS"/>
</dbReference>
<evidence type="ECO:0000256" key="3">
    <source>
        <dbReference type="ARBA" id="ARBA00023002"/>
    </source>
</evidence>
<accession>A0A942YNW0</accession>
<feature type="domain" description="Alcohol dehydrogenase-like C-terminal" evidence="5">
    <location>
        <begin position="171"/>
        <end position="289"/>
    </location>
</feature>
<dbReference type="InterPro" id="IPR013149">
    <property type="entry name" value="ADH-like_C"/>
</dbReference>
<reference evidence="7 8" key="1">
    <citation type="submission" date="2021-05" db="EMBL/GenBank/DDBJ databases">
        <title>Novel Bacillus species.</title>
        <authorList>
            <person name="Liu G."/>
        </authorList>
    </citation>
    <scope>NUCLEOTIDE SEQUENCE [LARGE SCALE GENOMIC DNA]</scope>
    <source>
        <strain evidence="7 8">FJAT-49732</strain>
    </source>
</reference>
<evidence type="ECO:0000259" key="6">
    <source>
        <dbReference type="Pfam" id="PF08240"/>
    </source>
</evidence>
<dbReference type="InterPro" id="IPR036291">
    <property type="entry name" value="NAD(P)-bd_dom_sf"/>
</dbReference>
<dbReference type="InterPro" id="IPR013154">
    <property type="entry name" value="ADH-like_N"/>
</dbReference>
<evidence type="ECO:0000313" key="7">
    <source>
        <dbReference type="EMBL" id="MBS4202130.1"/>
    </source>
</evidence>
<dbReference type="Pfam" id="PF00107">
    <property type="entry name" value="ADH_zinc_N"/>
    <property type="match status" value="1"/>
</dbReference>
<evidence type="ECO:0000313" key="8">
    <source>
        <dbReference type="Proteomes" id="UP000682713"/>
    </source>
</evidence>
<dbReference type="Gene3D" id="3.90.180.10">
    <property type="entry name" value="Medium-chain alcohol dehydrogenases, catalytic domain"/>
    <property type="match status" value="1"/>
</dbReference>
<dbReference type="SUPFAM" id="SSF51735">
    <property type="entry name" value="NAD(P)-binding Rossmann-fold domains"/>
    <property type="match status" value="1"/>
</dbReference>
<evidence type="ECO:0000256" key="1">
    <source>
        <dbReference type="ARBA" id="ARBA00022723"/>
    </source>
</evidence>
<dbReference type="InterPro" id="IPR050129">
    <property type="entry name" value="Zn_alcohol_dh"/>
</dbReference>
<evidence type="ECO:0000259" key="5">
    <source>
        <dbReference type="Pfam" id="PF00107"/>
    </source>
</evidence>
<evidence type="ECO:0000256" key="4">
    <source>
        <dbReference type="RuleBase" id="RU361277"/>
    </source>
</evidence>
<proteinExistence type="inferred from homology"/>
<protein>
    <submittedName>
        <fullName evidence="7">Galactitol-1-phosphate 5-dehydrogenase</fullName>
    </submittedName>
</protein>
<evidence type="ECO:0000256" key="2">
    <source>
        <dbReference type="ARBA" id="ARBA00022833"/>
    </source>
</evidence>
<keyword evidence="8" id="KW-1185">Reference proteome</keyword>
<feature type="domain" description="Alcohol dehydrogenase-like N-terminal" evidence="6">
    <location>
        <begin position="24"/>
        <end position="132"/>
    </location>
</feature>
<name>A0A942YNW0_9BACI</name>
<sequence>MKALVYEGPKMMNMRELSVPSIQSDEVLIRVERVGICGSELSGFLGHNSLRKPPLIMGHEFSGVVEKIGNMVSRLQTGDRVTVNPLITCGECRYCTTGFSQLCAERKLLGAHLPGAFAEYLAVPEKNVYLLEDHVSFDEGALVEPFAVAVHLCRLLKLDPTNRLLVMGAGPIGLFTLQVAQVYGLKNIVVVDLNEERLDIAKELGGIVATNLEDVEKGSFDAAVDAVGIGITRLHCVEYVKPGGSVVFSGLHQNESSLPINDVIRNEIKMFGAFSNNPIDFETALQWITEGRVNIMPWTIHAPLEDGSACFEKLISDPGKIAKIMLTLR</sequence>
<dbReference type="PROSITE" id="PS00059">
    <property type="entry name" value="ADH_ZINC"/>
    <property type="match status" value="1"/>
</dbReference>
<comment type="caution">
    <text evidence="7">The sequence shown here is derived from an EMBL/GenBank/DDBJ whole genome shotgun (WGS) entry which is preliminary data.</text>
</comment>
<dbReference type="GO" id="GO:0008270">
    <property type="term" value="F:zinc ion binding"/>
    <property type="evidence" value="ECO:0007669"/>
    <property type="project" value="InterPro"/>
</dbReference>
<dbReference type="GO" id="GO:0016491">
    <property type="term" value="F:oxidoreductase activity"/>
    <property type="evidence" value="ECO:0007669"/>
    <property type="project" value="UniProtKB-KW"/>
</dbReference>
<dbReference type="PANTHER" id="PTHR43401:SF2">
    <property type="entry name" value="L-THREONINE 3-DEHYDROGENASE"/>
    <property type="match status" value="1"/>
</dbReference>
<keyword evidence="3" id="KW-0560">Oxidoreductase</keyword>
<dbReference type="EMBL" id="JAGYPJ010000001">
    <property type="protein sequence ID" value="MBS4202130.1"/>
    <property type="molecule type" value="Genomic_DNA"/>
</dbReference>
<organism evidence="7 8">
    <name type="scientific">Lederbergia citrisecunda</name>
    <dbReference type="NCBI Taxonomy" id="2833583"/>
    <lineage>
        <taxon>Bacteria</taxon>
        <taxon>Bacillati</taxon>
        <taxon>Bacillota</taxon>
        <taxon>Bacilli</taxon>
        <taxon>Bacillales</taxon>
        <taxon>Bacillaceae</taxon>
        <taxon>Lederbergia</taxon>
    </lineage>
</organism>
<dbReference type="Proteomes" id="UP000682713">
    <property type="component" value="Unassembled WGS sequence"/>
</dbReference>
<dbReference type="Gene3D" id="3.40.50.720">
    <property type="entry name" value="NAD(P)-binding Rossmann-like Domain"/>
    <property type="match status" value="1"/>
</dbReference>
<gene>
    <name evidence="7" type="ORF">KHA93_21200</name>
</gene>
<comment type="cofactor">
    <cofactor evidence="4">
        <name>Zn(2+)</name>
        <dbReference type="ChEBI" id="CHEBI:29105"/>
    </cofactor>
</comment>
<dbReference type="CDD" id="cd08236">
    <property type="entry name" value="sugar_DH"/>
    <property type="match status" value="1"/>
</dbReference>
<dbReference type="AlphaFoldDB" id="A0A942YNW0"/>